<evidence type="ECO:0000313" key="3">
    <source>
        <dbReference type="EMBL" id="AKV73811.1"/>
    </source>
</evidence>
<dbReference type="Proteomes" id="UP000062398">
    <property type="component" value="Chromosome"/>
</dbReference>
<evidence type="ECO:0000313" key="5">
    <source>
        <dbReference type="EMBL" id="AKV78302.1"/>
    </source>
</evidence>
<keyword evidence="1" id="KW-0472">Membrane</keyword>
<evidence type="ECO:0000313" key="2">
    <source>
        <dbReference type="EMBL" id="AIM26872.1"/>
    </source>
</evidence>
<dbReference type="EMBL" id="CP012175">
    <property type="protein sequence ID" value="AKV80547.1"/>
    <property type="molecule type" value="Genomic_DNA"/>
</dbReference>
<keyword evidence="1" id="KW-0812">Transmembrane</keyword>
<evidence type="ECO:0000313" key="12">
    <source>
        <dbReference type="Proteomes" id="UP000062475"/>
    </source>
</evidence>
<evidence type="ECO:0000313" key="9">
    <source>
        <dbReference type="Proteomes" id="UP000056255"/>
    </source>
</evidence>
<dbReference type="OMA" id="TSIAGHN"/>
<feature type="transmembrane region" description="Helical" evidence="1">
    <location>
        <begin position="62"/>
        <end position="83"/>
    </location>
</feature>
<feature type="transmembrane region" description="Helical" evidence="1">
    <location>
        <begin position="6"/>
        <end position="27"/>
    </location>
</feature>
<evidence type="ECO:0000313" key="11">
    <source>
        <dbReference type="Proteomes" id="UP000062398"/>
    </source>
</evidence>
<reference evidence="10 11" key="2">
    <citation type="journal article" date="2015" name="Genome Announc.">
        <title>Complete Genome Sequences of Evolved Arsenate-Resistant Metallosphaera sedula Strains.</title>
        <authorList>
            <person name="Ai C."/>
            <person name="McCarthy S."/>
            <person name="Schackwitz W."/>
            <person name="Martin J."/>
            <person name="Lipzen A."/>
            <person name="Blum P."/>
        </authorList>
    </citation>
    <scope>NUCLEOTIDE SEQUENCE [LARGE SCALE GENOMIC DNA]</scope>
    <source>
        <strain evidence="5 11">ARS120-1</strain>
        <strain evidence="6 10">ARS120-2</strain>
        <strain evidence="3 13">ARS50-1</strain>
        <strain evidence="4 12">ARS50-2</strain>
    </source>
</reference>
<dbReference type="EMBL" id="CP008822">
    <property type="protein sequence ID" value="AIM26872.1"/>
    <property type="molecule type" value="Genomic_DNA"/>
</dbReference>
<dbReference type="GeneID" id="91755163"/>
<dbReference type="Proteomes" id="UP000068832">
    <property type="component" value="Chromosome"/>
</dbReference>
<feature type="transmembrane region" description="Helical" evidence="1">
    <location>
        <begin position="146"/>
        <end position="170"/>
    </location>
</feature>
<organism evidence="2 8">
    <name type="scientific">Metallosphaera sedula</name>
    <dbReference type="NCBI Taxonomy" id="43687"/>
    <lineage>
        <taxon>Archaea</taxon>
        <taxon>Thermoproteota</taxon>
        <taxon>Thermoprotei</taxon>
        <taxon>Sulfolobales</taxon>
        <taxon>Sulfolobaceae</taxon>
        <taxon>Metallosphaera</taxon>
    </lineage>
</organism>
<dbReference type="Proteomes" id="UP000062475">
    <property type="component" value="Chromosome"/>
</dbReference>
<reference evidence="7 9" key="3">
    <citation type="submission" date="2015-07" db="EMBL/GenBank/DDBJ databases">
        <title>Physiological, transcriptional responses and genome re-sequencing of acid resistant extremely thermoacidophilic Metallosphaera sedula SARC-M1.</title>
        <authorList>
            <person name="Ai C."/>
            <person name="McCarthy S."/>
            <person name="Eckrich V."/>
            <person name="Rudrappa D."/>
            <person name="Qiu G."/>
            <person name="Blum P."/>
        </authorList>
    </citation>
    <scope>NUCLEOTIDE SEQUENCE [LARGE SCALE GENOMIC DNA]</scope>
    <source>
        <strain evidence="7 9">SARC-M1</strain>
    </source>
</reference>
<dbReference type="PATRIC" id="fig|43687.5.peg.725"/>
<feature type="transmembrane region" description="Helical" evidence="1">
    <location>
        <begin position="103"/>
        <end position="125"/>
    </location>
</feature>
<evidence type="ECO:0008006" key="14">
    <source>
        <dbReference type="Google" id="ProtNLM"/>
    </source>
</evidence>
<protein>
    <recommendedName>
        <fullName evidence="14">Stage II sporulation protein M</fullName>
    </recommendedName>
</protein>
<dbReference type="Proteomes" id="UP000056255">
    <property type="component" value="Chromosome"/>
</dbReference>
<dbReference type="EMBL" id="CP012176">
    <property type="protein sequence ID" value="AKV82795.1"/>
    <property type="molecule type" value="Genomic_DNA"/>
</dbReference>
<dbReference type="EMBL" id="CP012174">
    <property type="protein sequence ID" value="AKV78302.1"/>
    <property type="molecule type" value="Genomic_DNA"/>
</dbReference>
<sequence precursor="true">MNITRIKIYFILLIVNVTLLFVVAALPSSPQVGQQIMNSLNSTVSPSQGLVGMGTSIAGHNFLLSLFMSLPFVGIPVGLFIMADTGYAFSAIGSFEGIPGVSLPTLEAFLPFFWMEFASYSAMMTESYFMTKAILDGNWRKELPNYALVIGLVAVTLMVSGFVEAFFISIGV</sequence>
<evidence type="ECO:0000313" key="6">
    <source>
        <dbReference type="EMBL" id="AKV80547.1"/>
    </source>
</evidence>
<gene>
    <name evidence="2" type="ORF">HA72_0710</name>
    <name evidence="3" type="ORF">MsedA_0723</name>
    <name evidence="4" type="ORF">MsedB_0723</name>
    <name evidence="5" type="ORF">MsedC_0722</name>
    <name evidence="6" type="ORF">MsedD_0723</name>
    <name evidence="7" type="ORF">MsedE_0723</name>
</gene>
<dbReference type="Proteomes" id="UP000061362">
    <property type="component" value="Chromosome"/>
</dbReference>
<dbReference type="RefSeq" id="WP_012020672.1">
    <property type="nucleotide sequence ID" value="NZ_CP008822.1"/>
</dbReference>
<evidence type="ECO:0000256" key="1">
    <source>
        <dbReference type="SAM" id="Phobius"/>
    </source>
</evidence>
<evidence type="ECO:0000313" key="13">
    <source>
        <dbReference type="Proteomes" id="UP000068832"/>
    </source>
</evidence>
<dbReference type="Proteomes" id="UP000029084">
    <property type="component" value="Chromosome"/>
</dbReference>
<evidence type="ECO:0000313" key="7">
    <source>
        <dbReference type="EMBL" id="AKV82795.1"/>
    </source>
</evidence>
<accession>A0A088E515</accession>
<name>A0A088E515_9CREN</name>
<dbReference type="EMBL" id="CP012173">
    <property type="protein sequence ID" value="AKV76051.1"/>
    <property type="molecule type" value="Genomic_DNA"/>
</dbReference>
<keyword evidence="1" id="KW-1133">Transmembrane helix</keyword>
<evidence type="ECO:0000313" key="4">
    <source>
        <dbReference type="EMBL" id="AKV76051.1"/>
    </source>
</evidence>
<dbReference type="OrthoDB" id="33593at2157"/>
<dbReference type="AlphaFoldDB" id="A0A088E515"/>
<reference evidence="2 8" key="1">
    <citation type="journal article" date="2014" name="J. Bacteriol.">
        <title>Role of an Archaeal PitA Transporter in the Copper and Arsenic Resistance of Metallosphaera sedula, an Extreme Thermoacidophile.</title>
        <authorList>
            <person name="McCarthy S."/>
            <person name="Ai C."/>
            <person name="Wheaton G."/>
            <person name="Tevatia R."/>
            <person name="Eckrich V."/>
            <person name="Kelly R."/>
            <person name="Blum P."/>
        </authorList>
    </citation>
    <scope>NUCLEOTIDE SEQUENCE [LARGE SCALE GENOMIC DNA]</scope>
    <source>
        <strain evidence="2 8">CuR1</strain>
    </source>
</reference>
<evidence type="ECO:0000313" key="10">
    <source>
        <dbReference type="Proteomes" id="UP000061362"/>
    </source>
</evidence>
<proteinExistence type="predicted"/>
<dbReference type="EMBL" id="CP012172">
    <property type="protein sequence ID" value="AKV73811.1"/>
    <property type="molecule type" value="Genomic_DNA"/>
</dbReference>
<evidence type="ECO:0000313" key="8">
    <source>
        <dbReference type="Proteomes" id="UP000029084"/>
    </source>
</evidence>